<evidence type="ECO:0000313" key="3">
    <source>
        <dbReference type="Proteomes" id="UP000650511"/>
    </source>
</evidence>
<dbReference type="RefSeq" id="WP_130650590.1">
    <property type="nucleotide sequence ID" value="NZ_BMHA01000006.1"/>
</dbReference>
<accession>A0A8J3AAB7</accession>
<evidence type="ECO:0000313" key="2">
    <source>
        <dbReference type="EMBL" id="GGI06302.1"/>
    </source>
</evidence>
<dbReference type="EMBL" id="BMHA01000006">
    <property type="protein sequence ID" value="GGI06302.1"/>
    <property type="molecule type" value="Genomic_DNA"/>
</dbReference>
<reference evidence="2" key="2">
    <citation type="submission" date="2020-09" db="EMBL/GenBank/DDBJ databases">
        <authorList>
            <person name="Sun Q."/>
            <person name="Zhou Y."/>
        </authorList>
    </citation>
    <scope>NUCLEOTIDE SEQUENCE</scope>
    <source>
        <strain evidence="2">CGMCC 1.14988</strain>
    </source>
</reference>
<gene>
    <name evidence="2" type="ORF">GCM10011354_18410</name>
</gene>
<name>A0A8J3AAB7_9ACTN</name>
<protein>
    <submittedName>
        <fullName evidence="2">Uncharacterized protein</fullName>
    </submittedName>
</protein>
<sequence length="92" mass="9893">MTRPTAAASEQPIDTQGSFPAPHPEEHHAMNNVIRLNVPPDQTVEDEAALVAAVAASYTESTGSDDVTVEVRRSEEVDYRAVAAMQSSRWAG</sequence>
<dbReference type="AlphaFoldDB" id="A0A8J3AAB7"/>
<evidence type="ECO:0000256" key="1">
    <source>
        <dbReference type="SAM" id="MobiDB-lite"/>
    </source>
</evidence>
<dbReference type="Proteomes" id="UP000650511">
    <property type="component" value="Unassembled WGS sequence"/>
</dbReference>
<comment type="caution">
    <text evidence="2">The sequence shown here is derived from an EMBL/GenBank/DDBJ whole genome shotgun (WGS) entry which is preliminary data.</text>
</comment>
<keyword evidence="3" id="KW-1185">Reference proteome</keyword>
<dbReference type="OrthoDB" id="9948222at2"/>
<proteinExistence type="predicted"/>
<reference evidence="2" key="1">
    <citation type="journal article" date="2014" name="Int. J. Syst. Evol. Microbiol.">
        <title>Complete genome sequence of Corynebacterium casei LMG S-19264T (=DSM 44701T), isolated from a smear-ripened cheese.</title>
        <authorList>
            <consortium name="US DOE Joint Genome Institute (JGI-PGF)"/>
            <person name="Walter F."/>
            <person name="Albersmeier A."/>
            <person name="Kalinowski J."/>
            <person name="Ruckert C."/>
        </authorList>
    </citation>
    <scope>NUCLEOTIDE SEQUENCE</scope>
    <source>
        <strain evidence="2">CGMCC 1.14988</strain>
    </source>
</reference>
<organism evidence="2 3">
    <name type="scientific">Egicoccus halophilus</name>
    <dbReference type="NCBI Taxonomy" id="1670830"/>
    <lineage>
        <taxon>Bacteria</taxon>
        <taxon>Bacillati</taxon>
        <taxon>Actinomycetota</taxon>
        <taxon>Nitriliruptoria</taxon>
        <taxon>Egicoccales</taxon>
        <taxon>Egicoccaceae</taxon>
        <taxon>Egicoccus</taxon>
    </lineage>
</organism>
<feature type="region of interest" description="Disordered" evidence="1">
    <location>
        <begin position="1"/>
        <end position="30"/>
    </location>
</feature>